<dbReference type="Gene3D" id="2.60.120.560">
    <property type="entry name" value="Exo-inulinase, domain 1"/>
    <property type="match status" value="1"/>
</dbReference>
<evidence type="ECO:0000313" key="6">
    <source>
        <dbReference type="Proteomes" id="UP000229098"/>
    </source>
</evidence>
<dbReference type="InterPro" id="IPR052063">
    <property type="entry name" value="Polysaccharide_Lyase_1"/>
</dbReference>
<protein>
    <recommendedName>
        <fullName evidence="4">PKD domain-containing protein</fullName>
    </recommendedName>
</protein>
<proteinExistence type="predicted"/>
<comment type="caution">
    <text evidence="5">The sequence shown here is derived from an EMBL/GenBank/DDBJ whole genome shotgun (WGS) entry which is preliminary data.</text>
</comment>
<dbReference type="InterPro" id="IPR035986">
    <property type="entry name" value="PKD_dom_sf"/>
</dbReference>
<dbReference type="Pfam" id="PF01471">
    <property type="entry name" value="PG_binding_1"/>
    <property type="match status" value="1"/>
</dbReference>
<dbReference type="Proteomes" id="UP000229098">
    <property type="component" value="Unassembled WGS sequence"/>
</dbReference>
<name>A0A2M8KVV2_9BACT</name>
<dbReference type="InterPro" id="IPR022409">
    <property type="entry name" value="PKD/Chitinase_dom"/>
</dbReference>
<feature type="coiled-coil region" evidence="3">
    <location>
        <begin position="35"/>
        <end position="62"/>
    </location>
</feature>
<dbReference type="PANTHER" id="PTHR42970:SF1">
    <property type="entry name" value="PECTATE LYASE C-RELATED"/>
    <property type="match status" value="1"/>
</dbReference>
<dbReference type="SUPFAM" id="SSF49299">
    <property type="entry name" value="PKD domain"/>
    <property type="match status" value="1"/>
</dbReference>
<dbReference type="PANTHER" id="PTHR42970">
    <property type="entry name" value="PECTATE LYASE C-RELATED"/>
    <property type="match status" value="1"/>
</dbReference>
<dbReference type="Pfam" id="PF18911">
    <property type="entry name" value="PKD_4"/>
    <property type="match status" value="1"/>
</dbReference>
<dbReference type="Gene3D" id="2.60.40.10">
    <property type="entry name" value="Immunoglobulins"/>
    <property type="match status" value="1"/>
</dbReference>
<dbReference type="SMART" id="SM00710">
    <property type="entry name" value="PbH1"/>
    <property type="match status" value="3"/>
</dbReference>
<keyword evidence="3" id="KW-0175">Coiled coil</keyword>
<accession>A0A2M8KVV2</accession>
<evidence type="ECO:0000259" key="4">
    <source>
        <dbReference type="PROSITE" id="PS50093"/>
    </source>
</evidence>
<evidence type="ECO:0000256" key="3">
    <source>
        <dbReference type="SAM" id="Coils"/>
    </source>
</evidence>
<feature type="domain" description="PKD" evidence="4">
    <location>
        <begin position="380"/>
        <end position="461"/>
    </location>
</feature>
<dbReference type="SUPFAM" id="SSF47090">
    <property type="entry name" value="PGBD-like"/>
    <property type="match status" value="1"/>
</dbReference>
<sequence>MSFKKYIVAGVFVLVGGMSAFVLPAYGQTGPSSSLDDVRAAIQSLLAEISTLQDQIDELHENTELSNVEKREAIYEFKKQLQEGMQNEEVRKLQIVLAEYPDIYPKGLVTGYFGSLTKKAVLEFQKKYGIEQAGEVGPKTRAKIRELLTLRIKEKKTIPEALSVTAVPEEEMAVEENIASVLQEAVPSFEDMYFTDTFDRSDAIDLGNGWTDIYGGLSIVSHHVEHVPAKKEFMAIQLGITGETEEVSAEFTSFHNASKPRFGVVLRYQDSNNYYFVYRQMNTSRDLFRIARKVNGKLRIMKSVFGDSQPEGLPFTLTGTVEGTRITLLIDGVEMLSYDDDQFSDGAVGIYMYAQGRVNQADNVAVVVAGGGITVPTNTPPAANAGSDQAVFLGDVVSFDASASNDPDNDALTYKWDFGDGQMDTGVRADHVYQSVGKYTVTLTVSDGQAEDSDTATVGVEKKNIPAVIFQGFGANTRGGSEGSIVRVTNLNDSGPGSLREALSGGNRTVVFDVAGDINLNDFIYVEGSFVTIDGLSAPAPGITLLNKGLVIRGNRGAHDVIVQGIRIKNSSIDGIQIAYGAYNVVIDHVSIYNSQDGNIDITGDERDASVSTHDVTVSYSILAGDRLTAASHKNMLIKYNASRVTLHHNLFIDSNQRNPQAHNDDFGVRAEETTLDMRNNIVWGWGPGYGSLAWYGANANFVNNYFSSPNSSLSDQKEALGVCPYNCASSLPVEALAYGYTSGNMSGDPIAINLNTIGNVSAPFSAPAVDTQDVCTAARGILDGAGARLLDVLNMKHVASVILNGC</sequence>
<dbReference type="PROSITE" id="PS50093">
    <property type="entry name" value="PKD"/>
    <property type="match status" value="1"/>
</dbReference>
<dbReference type="SUPFAM" id="SSF51126">
    <property type="entry name" value="Pectin lyase-like"/>
    <property type="match status" value="1"/>
</dbReference>
<dbReference type="InterPro" id="IPR036365">
    <property type="entry name" value="PGBD-like_sf"/>
</dbReference>
<keyword evidence="2" id="KW-0325">Glycoprotein</keyword>
<dbReference type="SMART" id="SM00089">
    <property type="entry name" value="PKD"/>
    <property type="match status" value="1"/>
</dbReference>
<dbReference type="EMBL" id="PFEF01000010">
    <property type="protein sequence ID" value="PJE64051.1"/>
    <property type="molecule type" value="Genomic_DNA"/>
</dbReference>
<dbReference type="Gene3D" id="2.160.20.10">
    <property type="entry name" value="Single-stranded right-handed beta-helix, Pectin lyase-like"/>
    <property type="match status" value="1"/>
</dbReference>
<dbReference type="InterPro" id="IPR002477">
    <property type="entry name" value="Peptidoglycan-bd-like"/>
</dbReference>
<keyword evidence="1" id="KW-0479">Metal-binding</keyword>
<dbReference type="AlphaFoldDB" id="A0A2M8KVV2"/>
<evidence type="ECO:0000256" key="2">
    <source>
        <dbReference type="ARBA" id="ARBA00023180"/>
    </source>
</evidence>
<dbReference type="InterPro" id="IPR012334">
    <property type="entry name" value="Pectin_lyas_fold"/>
</dbReference>
<dbReference type="Gene3D" id="1.10.101.10">
    <property type="entry name" value="PGBD-like superfamily/PGBD"/>
    <property type="match status" value="1"/>
</dbReference>
<reference evidence="6" key="1">
    <citation type="submission" date="2017-09" db="EMBL/GenBank/DDBJ databases">
        <title>Depth-based differentiation of microbial function through sediment-hosted aquifers and enrichment of novel symbionts in the deep terrestrial subsurface.</title>
        <authorList>
            <person name="Probst A.J."/>
            <person name="Ladd B."/>
            <person name="Jarett J.K."/>
            <person name="Geller-Mcgrath D.E."/>
            <person name="Sieber C.M.K."/>
            <person name="Emerson J.B."/>
            <person name="Anantharaman K."/>
            <person name="Thomas B.C."/>
            <person name="Malmstrom R."/>
            <person name="Stieglmeier M."/>
            <person name="Klingl A."/>
            <person name="Woyke T."/>
            <person name="Ryan C.M."/>
            <person name="Banfield J.F."/>
        </authorList>
    </citation>
    <scope>NUCLEOTIDE SEQUENCE [LARGE SCALE GENOMIC DNA]</scope>
</reference>
<evidence type="ECO:0000256" key="1">
    <source>
        <dbReference type="ARBA" id="ARBA00022723"/>
    </source>
</evidence>
<dbReference type="InterPro" id="IPR011050">
    <property type="entry name" value="Pectin_lyase_fold/virulence"/>
</dbReference>
<dbReference type="InterPro" id="IPR013783">
    <property type="entry name" value="Ig-like_fold"/>
</dbReference>
<dbReference type="GO" id="GO:0016829">
    <property type="term" value="F:lyase activity"/>
    <property type="evidence" value="ECO:0007669"/>
    <property type="project" value="UniProtKB-KW"/>
</dbReference>
<dbReference type="CDD" id="cd00146">
    <property type="entry name" value="PKD"/>
    <property type="match status" value="1"/>
</dbReference>
<dbReference type="InterPro" id="IPR000601">
    <property type="entry name" value="PKD_dom"/>
</dbReference>
<organism evidence="5 6">
    <name type="scientific">Candidatus Ryanbacteria bacterium CG10_big_fil_rev_8_21_14_0_10_43_42</name>
    <dbReference type="NCBI Taxonomy" id="1974864"/>
    <lineage>
        <taxon>Bacteria</taxon>
        <taxon>Candidatus Ryaniibacteriota</taxon>
    </lineage>
</organism>
<dbReference type="InterPro" id="IPR036366">
    <property type="entry name" value="PGBDSf"/>
</dbReference>
<dbReference type="GO" id="GO:0046872">
    <property type="term" value="F:metal ion binding"/>
    <property type="evidence" value="ECO:0007669"/>
    <property type="project" value="UniProtKB-KW"/>
</dbReference>
<dbReference type="InterPro" id="IPR006626">
    <property type="entry name" value="PbH1"/>
</dbReference>
<evidence type="ECO:0000313" key="5">
    <source>
        <dbReference type="EMBL" id="PJE64051.1"/>
    </source>
</evidence>
<gene>
    <name evidence="5" type="ORF">COU90_04230</name>
</gene>